<dbReference type="RefSeq" id="WP_094840242.1">
    <property type="nucleotide sequence ID" value="NZ_NEVS01000001.1"/>
</dbReference>
<gene>
    <name evidence="2" type="ORF">CAL28_04945</name>
</gene>
<keyword evidence="3" id="KW-1185">Reference proteome</keyword>
<sequence>MTAHRHTGALPCRAPLERGIHSRPAAAMKRWVSALLLMLGGLGAEALRPGPCPLIVDNGMPQLRDRRERRDDKDRLDGPERRRRGF</sequence>
<dbReference type="EMBL" id="NEVS01000001">
    <property type="protein sequence ID" value="OZI67049.1"/>
    <property type="molecule type" value="Genomic_DNA"/>
</dbReference>
<name>A0A261UYV1_9BORD</name>
<reference evidence="3" key="1">
    <citation type="submission" date="2017-05" db="EMBL/GenBank/DDBJ databases">
        <title>Complete and WGS of Bordetella genogroups.</title>
        <authorList>
            <person name="Spilker T."/>
            <person name="Lipuma J."/>
        </authorList>
    </citation>
    <scope>NUCLEOTIDE SEQUENCE [LARGE SCALE GENOMIC DNA]</scope>
    <source>
        <strain evidence="3">AU8856</strain>
    </source>
</reference>
<dbReference type="Proteomes" id="UP000215767">
    <property type="component" value="Unassembled WGS sequence"/>
</dbReference>
<dbReference type="AlphaFoldDB" id="A0A261UYV1"/>
<feature type="compositionally biased region" description="Basic and acidic residues" evidence="1">
    <location>
        <begin position="63"/>
        <end position="80"/>
    </location>
</feature>
<comment type="caution">
    <text evidence="2">The sequence shown here is derived from an EMBL/GenBank/DDBJ whole genome shotgun (WGS) entry which is preliminary data.</text>
</comment>
<evidence type="ECO:0000256" key="1">
    <source>
        <dbReference type="SAM" id="MobiDB-lite"/>
    </source>
</evidence>
<proteinExistence type="predicted"/>
<accession>A0A261UYV1</accession>
<evidence type="ECO:0000313" key="2">
    <source>
        <dbReference type="EMBL" id="OZI67049.1"/>
    </source>
</evidence>
<evidence type="ECO:0000313" key="3">
    <source>
        <dbReference type="Proteomes" id="UP000215767"/>
    </source>
</evidence>
<feature type="region of interest" description="Disordered" evidence="1">
    <location>
        <begin position="54"/>
        <end position="86"/>
    </location>
</feature>
<organism evidence="2 3">
    <name type="scientific">Bordetella genomosp. 11</name>
    <dbReference type="NCBI Taxonomy" id="1416808"/>
    <lineage>
        <taxon>Bacteria</taxon>
        <taxon>Pseudomonadati</taxon>
        <taxon>Pseudomonadota</taxon>
        <taxon>Betaproteobacteria</taxon>
        <taxon>Burkholderiales</taxon>
        <taxon>Alcaligenaceae</taxon>
        <taxon>Bordetella</taxon>
    </lineage>
</organism>
<protein>
    <submittedName>
        <fullName evidence="2">Uncharacterized protein</fullName>
    </submittedName>
</protein>